<sequence>MKGPSYTDKQKIDSVLGYGWAENITSSVISNNIARFTSKDRSYGEKHYRVQLQRYSSGSWKTVATQNVINNTGLVKGLGWTYDRTVTADFYLTSYGSGTYRVAIAPYFQSYNKYGGTYYSSSIVY</sequence>
<name>A0ABW0LF24_9BACI</name>
<reference evidence="2" key="1">
    <citation type="journal article" date="2019" name="Int. J. Syst. Evol. Microbiol.">
        <title>The Global Catalogue of Microorganisms (GCM) 10K type strain sequencing project: providing services to taxonomists for standard genome sequencing and annotation.</title>
        <authorList>
            <consortium name="The Broad Institute Genomics Platform"/>
            <consortium name="The Broad Institute Genome Sequencing Center for Infectious Disease"/>
            <person name="Wu L."/>
            <person name="Ma J."/>
        </authorList>
    </citation>
    <scope>NUCLEOTIDE SEQUENCE [LARGE SCALE GENOMIC DNA]</scope>
    <source>
        <strain evidence="2">CGMCC 1.12237</strain>
    </source>
</reference>
<accession>A0ABW0LF24</accession>
<comment type="caution">
    <text evidence="1">The sequence shown here is derived from an EMBL/GenBank/DDBJ whole genome shotgun (WGS) entry which is preliminary data.</text>
</comment>
<evidence type="ECO:0000313" key="2">
    <source>
        <dbReference type="Proteomes" id="UP001596147"/>
    </source>
</evidence>
<keyword evidence="2" id="KW-1185">Reference proteome</keyword>
<proteinExistence type="predicted"/>
<dbReference type="RefSeq" id="WP_382349150.1">
    <property type="nucleotide sequence ID" value="NZ_JBHSMC010000005.1"/>
</dbReference>
<dbReference type="EMBL" id="JBHSMC010000005">
    <property type="protein sequence ID" value="MFC5464373.1"/>
    <property type="molecule type" value="Genomic_DNA"/>
</dbReference>
<organism evidence="1 2">
    <name type="scientific">Lederbergia graminis</name>
    <dbReference type="NCBI Taxonomy" id="735518"/>
    <lineage>
        <taxon>Bacteria</taxon>
        <taxon>Bacillati</taxon>
        <taxon>Bacillota</taxon>
        <taxon>Bacilli</taxon>
        <taxon>Bacillales</taxon>
        <taxon>Bacillaceae</taxon>
        <taxon>Lederbergia</taxon>
    </lineage>
</organism>
<protein>
    <submittedName>
        <fullName evidence="1">Uncharacterized protein</fullName>
    </submittedName>
</protein>
<dbReference type="Proteomes" id="UP001596147">
    <property type="component" value="Unassembled WGS sequence"/>
</dbReference>
<evidence type="ECO:0000313" key="1">
    <source>
        <dbReference type="EMBL" id="MFC5464373.1"/>
    </source>
</evidence>
<gene>
    <name evidence="1" type="ORF">ACFPM4_06315</name>
</gene>